<feature type="region of interest" description="PtIM" evidence="7">
    <location>
        <begin position="251"/>
        <end position="331"/>
    </location>
</feature>
<protein>
    <recommendedName>
        <fullName evidence="7">Energy-dependent translational throttle protein EttA</fullName>
        <ecNumber evidence="7">3.6.1.-</ecNumber>
    </recommendedName>
    <alternativeName>
        <fullName evidence="7">Translational regulatory factor EttA</fullName>
    </alternativeName>
</protein>
<evidence type="ECO:0000256" key="3">
    <source>
        <dbReference type="ARBA" id="ARBA00022730"/>
    </source>
</evidence>
<keyword evidence="6 7" id="KW-0810">Translation regulation</keyword>
<gene>
    <name evidence="7 9" type="primary">ettA</name>
    <name evidence="9" type="ORF">N5A56_008805</name>
</gene>
<dbReference type="InterPro" id="IPR017871">
    <property type="entry name" value="ABC_transporter-like_CS"/>
</dbReference>
<proteinExistence type="inferred from homology"/>
<accession>A0ABT5SA93</accession>
<dbReference type="SUPFAM" id="SSF52540">
    <property type="entry name" value="P-loop containing nucleoside triphosphate hydrolases"/>
    <property type="match status" value="2"/>
</dbReference>
<comment type="domain">
    <text evidence="7">The arm domain is inserted in the first ABC transporter domain. Probably contacts ribosomal protein L1.</text>
</comment>
<keyword evidence="7" id="KW-0378">Hydrolase</keyword>
<comment type="caution">
    <text evidence="9">The sequence shown here is derived from an EMBL/GenBank/DDBJ whole genome shotgun (WGS) entry which is preliminary data.</text>
</comment>
<feature type="binding site" evidence="7">
    <location>
        <begin position="365"/>
        <end position="372"/>
    </location>
    <ligand>
        <name>ATP</name>
        <dbReference type="ChEBI" id="CHEBI:30616"/>
        <label>2</label>
    </ligand>
</feature>
<dbReference type="SMART" id="SM00382">
    <property type="entry name" value="AAA"/>
    <property type="match status" value="2"/>
</dbReference>
<keyword evidence="7" id="KW-0963">Cytoplasm</keyword>
<feature type="domain" description="ABC transporter" evidence="8">
    <location>
        <begin position="333"/>
        <end position="559"/>
    </location>
</feature>
<evidence type="ECO:0000259" key="8">
    <source>
        <dbReference type="PROSITE" id="PS50893"/>
    </source>
</evidence>
<comment type="subunit">
    <text evidence="7">Monomer. Probably contacts ribosomal proteins L1, L5, L33 and S7, the 16S and 23S rRNA and the P-site containing tRNA(fMet).</text>
</comment>
<dbReference type="CDD" id="cd03221">
    <property type="entry name" value="ABCF_EF-3"/>
    <property type="match status" value="2"/>
</dbReference>
<evidence type="ECO:0000256" key="2">
    <source>
        <dbReference type="ARBA" id="ARBA00022555"/>
    </source>
</evidence>
<comment type="subcellular location">
    <subcellularLocation>
        <location evidence="7">Cytoplasm</location>
    </subcellularLocation>
    <text evidence="7">Associates with ribosomes and polysomes.</text>
</comment>
<dbReference type="PROSITE" id="PS00211">
    <property type="entry name" value="ABC_TRANSPORTER_1"/>
    <property type="match status" value="1"/>
</dbReference>
<dbReference type="EMBL" id="JAOSLC020000003">
    <property type="protein sequence ID" value="MDD7914505.1"/>
    <property type="molecule type" value="Genomic_DNA"/>
</dbReference>
<evidence type="ECO:0000256" key="1">
    <source>
        <dbReference type="ARBA" id="ARBA00005868"/>
    </source>
</evidence>
<dbReference type="PANTHER" id="PTHR43858:SF1">
    <property type="entry name" value="ABC TRANSPORTER-RELATED PROTEIN"/>
    <property type="match status" value="1"/>
</dbReference>
<organism evidence="9 10">
    <name type="scientific">Polaribacter ponticola</name>
    <dbReference type="NCBI Taxonomy" id="2978475"/>
    <lineage>
        <taxon>Bacteria</taxon>
        <taxon>Pseudomonadati</taxon>
        <taxon>Bacteroidota</taxon>
        <taxon>Flavobacteriia</taxon>
        <taxon>Flavobacteriales</taxon>
        <taxon>Flavobacteriaceae</taxon>
    </lineage>
</organism>
<dbReference type="NCBIfam" id="NF008775">
    <property type="entry name" value="PRK11819.1"/>
    <property type="match status" value="1"/>
</dbReference>
<dbReference type="InterPro" id="IPR022374">
    <property type="entry name" value="EttA"/>
</dbReference>
<keyword evidence="10" id="KW-1185">Reference proteome</keyword>
<reference evidence="9" key="1">
    <citation type="submission" date="2023-02" db="EMBL/GenBank/DDBJ databases">
        <title>Polaribacter ponticola sp. nov., isolated from seawater.</title>
        <authorList>
            <person name="Baek J.H."/>
            <person name="Kim J.M."/>
            <person name="Choi D.G."/>
            <person name="Jeon C.O."/>
        </authorList>
    </citation>
    <scope>NUCLEOTIDE SEQUENCE</scope>
    <source>
        <strain evidence="9">MSW5</strain>
    </source>
</reference>
<keyword evidence="4 7" id="KW-0547">Nucleotide-binding</keyword>
<name>A0ABT5SA93_9FLAO</name>
<evidence type="ECO:0000256" key="5">
    <source>
        <dbReference type="ARBA" id="ARBA00022840"/>
    </source>
</evidence>
<evidence type="ECO:0000256" key="7">
    <source>
        <dbReference type="HAMAP-Rule" id="MF_00847"/>
    </source>
</evidence>
<keyword evidence="3 7" id="KW-0699">rRNA-binding</keyword>
<keyword evidence="7" id="KW-0694">RNA-binding</keyword>
<dbReference type="InterPro" id="IPR003593">
    <property type="entry name" value="AAA+_ATPase"/>
</dbReference>
<keyword evidence="7" id="KW-0677">Repeat</keyword>
<comment type="function">
    <text evidence="7">A translation factor that gates the progression of the 70S ribosomal initiation complex (IC, containing tRNA(fMet) in the P-site) into the translation elongation cycle by using a mechanism sensitive to the ATP/ADP ratio. Binds to the 70S ribosome E-site where it modulates the state of the translating ribosome during subunit translocation. ATP hydrolysis probably frees it from the ribosome, which can enter the elongation phase.</text>
</comment>
<dbReference type="InterPro" id="IPR032781">
    <property type="entry name" value="ABC_tran_Xtn"/>
</dbReference>
<dbReference type="EC" id="3.6.1.-" evidence="7"/>
<dbReference type="Proteomes" id="UP001151478">
    <property type="component" value="Unassembled WGS sequence"/>
</dbReference>
<comment type="domain">
    <text evidence="7">The P-site tRNA interaction motif (PtIM domain) probably interacts with the P-site tRNA(fMet) as well as the 23S rRNA.</text>
</comment>
<dbReference type="InterPro" id="IPR003439">
    <property type="entry name" value="ABC_transporter-like_ATP-bd"/>
</dbReference>
<feature type="domain" description="ABC transporter" evidence="8">
    <location>
        <begin position="9"/>
        <end position="268"/>
    </location>
</feature>
<dbReference type="PROSITE" id="PS50893">
    <property type="entry name" value="ABC_TRANSPORTER_2"/>
    <property type="match status" value="2"/>
</dbReference>
<dbReference type="InterPro" id="IPR027417">
    <property type="entry name" value="P-loop_NTPase"/>
</dbReference>
<dbReference type="HAMAP" id="MF_00847">
    <property type="entry name" value="EttA"/>
    <property type="match status" value="1"/>
</dbReference>
<evidence type="ECO:0000313" key="10">
    <source>
        <dbReference type="Proteomes" id="UP001151478"/>
    </source>
</evidence>
<evidence type="ECO:0000256" key="4">
    <source>
        <dbReference type="ARBA" id="ARBA00022741"/>
    </source>
</evidence>
<keyword evidence="7" id="KW-0648">Protein biosynthesis</keyword>
<evidence type="ECO:0000256" key="6">
    <source>
        <dbReference type="ARBA" id="ARBA00022845"/>
    </source>
</evidence>
<keyword evidence="2 7" id="KW-0820">tRNA-binding</keyword>
<dbReference type="RefSeq" id="WP_265725119.1">
    <property type="nucleotide sequence ID" value="NZ_JAOSLC020000003.1"/>
</dbReference>
<comment type="catalytic activity">
    <reaction evidence="7">
        <text>ATP + H2O = ADP + phosphate + H(+)</text>
        <dbReference type="Rhea" id="RHEA:13065"/>
        <dbReference type="ChEBI" id="CHEBI:15377"/>
        <dbReference type="ChEBI" id="CHEBI:15378"/>
        <dbReference type="ChEBI" id="CHEBI:30616"/>
        <dbReference type="ChEBI" id="CHEBI:43474"/>
        <dbReference type="ChEBI" id="CHEBI:456216"/>
    </reaction>
</comment>
<evidence type="ECO:0000313" key="9">
    <source>
        <dbReference type="EMBL" id="MDD7914505.1"/>
    </source>
</evidence>
<dbReference type="Gene3D" id="3.40.50.300">
    <property type="entry name" value="P-loop containing nucleotide triphosphate hydrolases"/>
    <property type="match status" value="2"/>
</dbReference>
<keyword evidence="5 7" id="KW-0067">ATP-binding</keyword>
<dbReference type="Pfam" id="PF00005">
    <property type="entry name" value="ABC_tran"/>
    <property type="match status" value="2"/>
</dbReference>
<sequence length="563" mass="63453">MSDDKKVIFSMNKLSKTYKSTGKQVLKDIYLSFFYGAKIGILGLNGSGKSTLLKIIAGVEKNFQGDVTFAPGYRVGYLEQEPQLDPEKTVLEVVKEGVAETVAILDEYNKINDMFGLEEVYSDADKMEKLMNQQAELQDKIDAANAWELDTKLEIAMDALRTPDSDKKIGVLSGGEKRRVALCRLLLQEPEILLLDEPTNHLDAESVHWLEHHLAQYKGTVIAVTHDRYFLDNVAGWILELDRGQGIPWKGNYAEWLDQKSKRMAQESKTASKHQKTLERELDWVRQGAKGRQTKQKARLKNYDNLMSQDQKQTDEKLEIYIPNGPRLGTNVIEATGVSKAFGEKLLYDNLEFNLPQAGIVGIIGPNGAGKTTIFKMIMGEEKADAGNFSVGETAKIAYVDQAHSDINPEKTIWENFSDGQDLVMMGGKQVNSRAYLSRFNFSGSEQNKKVNTLSGGERNRLHLAMTLKEEGNVLLLDEPTNDLDVNTLRALEEGLDNFAGCAVIISHDRWFLDRVCTHILAFEGNSEVYFFEGGFSEYEENKKKRLGGDLMPKRIKYRKLIR</sequence>
<comment type="caution">
    <text evidence="7">Lacks conserved residue(s) required for the propagation of feature annotation.</text>
</comment>
<comment type="similarity">
    <text evidence="1 7">Belongs to the ABC transporter superfamily. ABCF family. Translational throttle EttA subfamily.</text>
</comment>
<dbReference type="Pfam" id="PF12848">
    <property type="entry name" value="ABC_tran_Xtn"/>
    <property type="match status" value="1"/>
</dbReference>
<dbReference type="PANTHER" id="PTHR43858">
    <property type="entry name" value="ENERGY-DEPENDENT TRANSLATIONAL THROTTLE PROTEIN ETTA"/>
    <property type="match status" value="1"/>
</dbReference>
<dbReference type="NCBIfam" id="TIGR03719">
    <property type="entry name" value="ABC_ABC_ChvD"/>
    <property type="match status" value="1"/>
</dbReference>